<keyword evidence="4" id="KW-1185">Reference proteome</keyword>
<accession>A0ABQ4XQZ8</accession>
<protein>
    <submittedName>
        <fullName evidence="3">Uncharacterized protein</fullName>
    </submittedName>
</protein>
<proteinExistence type="predicted"/>
<keyword evidence="2" id="KW-0732">Signal</keyword>
<reference evidence="3" key="1">
    <citation type="journal article" date="2022" name="Int. J. Mol. Sci.">
        <title>Draft Genome of Tanacetum Coccineum: Genomic Comparison of Closely Related Tanacetum-Family Plants.</title>
        <authorList>
            <person name="Yamashiro T."/>
            <person name="Shiraishi A."/>
            <person name="Nakayama K."/>
            <person name="Satake H."/>
        </authorList>
    </citation>
    <scope>NUCLEOTIDE SEQUENCE</scope>
</reference>
<feature type="chain" id="PRO_5045357369" evidence="2">
    <location>
        <begin position="27"/>
        <end position="215"/>
    </location>
</feature>
<reference evidence="3" key="2">
    <citation type="submission" date="2022-01" db="EMBL/GenBank/DDBJ databases">
        <authorList>
            <person name="Yamashiro T."/>
            <person name="Shiraishi A."/>
            <person name="Satake H."/>
            <person name="Nakayama K."/>
        </authorList>
    </citation>
    <scope>NUCLEOTIDE SEQUENCE</scope>
</reference>
<name>A0ABQ4XQZ8_9ASTR</name>
<sequence>MKQMHQATFRHILLVVLKTSIAAVDSCETAQEIWLRVQQMMKGSGYWKSRKEGLKLFNDTGKEWANWCTEYWERNVVAARAEGTALGIMSLATLLDQKAKPKCVAIQRMIGPSASKSSCIKNKEVEVEEHHRNLLLSKNKKHMSSECKKHVKVILGNDQSEVIVLCMIVEDIGEVGARCLKRNGHRETSSSGGERVPPRGRNSLKILAPVARMEA</sequence>
<evidence type="ECO:0000256" key="2">
    <source>
        <dbReference type="SAM" id="SignalP"/>
    </source>
</evidence>
<organism evidence="3 4">
    <name type="scientific">Tanacetum coccineum</name>
    <dbReference type="NCBI Taxonomy" id="301880"/>
    <lineage>
        <taxon>Eukaryota</taxon>
        <taxon>Viridiplantae</taxon>
        <taxon>Streptophyta</taxon>
        <taxon>Embryophyta</taxon>
        <taxon>Tracheophyta</taxon>
        <taxon>Spermatophyta</taxon>
        <taxon>Magnoliopsida</taxon>
        <taxon>eudicotyledons</taxon>
        <taxon>Gunneridae</taxon>
        <taxon>Pentapetalae</taxon>
        <taxon>asterids</taxon>
        <taxon>campanulids</taxon>
        <taxon>Asterales</taxon>
        <taxon>Asteraceae</taxon>
        <taxon>Asteroideae</taxon>
        <taxon>Anthemideae</taxon>
        <taxon>Anthemidinae</taxon>
        <taxon>Tanacetum</taxon>
    </lineage>
</organism>
<dbReference type="EMBL" id="BQNB010009745">
    <property type="protein sequence ID" value="GJS67809.1"/>
    <property type="molecule type" value="Genomic_DNA"/>
</dbReference>
<gene>
    <name evidence="3" type="ORF">Tco_0682374</name>
</gene>
<feature type="region of interest" description="Disordered" evidence="1">
    <location>
        <begin position="184"/>
        <end position="203"/>
    </location>
</feature>
<evidence type="ECO:0000256" key="1">
    <source>
        <dbReference type="SAM" id="MobiDB-lite"/>
    </source>
</evidence>
<feature type="signal peptide" evidence="2">
    <location>
        <begin position="1"/>
        <end position="26"/>
    </location>
</feature>
<comment type="caution">
    <text evidence="3">The sequence shown here is derived from an EMBL/GenBank/DDBJ whole genome shotgun (WGS) entry which is preliminary data.</text>
</comment>
<evidence type="ECO:0000313" key="3">
    <source>
        <dbReference type="EMBL" id="GJS67809.1"/>
    </source>
</evidence>
<evidence type="ECO:0000313" key="4">
    <source>
        <dbReference type="Proteomes" id="UP001151760"/>
    </source>
</evidence>
<dbReference type="Proteomes" id="UP001151760">
    <property type="component" value="Unassembled WGS sequence"/>
</dbReference>